<keyword evidence="1" id="KW-0472">Membrane</keyword>
<dbReference type="Proteomes" id="UP000578077">
    <property type="component" value="Unassembled WGS sequence"/>
</dbReference>
<evidence type="ECO:0000256" key="1">
    <source>
        <dbReference type="HAMAP-Rule" id="MF_00386"/>
    </source>
</evidence>
<sequence length="102" mass="11001">MSDETPSRAARALVLPIRGYQRFISQLLPPVCRFYPSCSHYAIEALHVHGAPRGLWLTVRRLARCQPFHPGGLDPVPPRSGAAGQGAEPIVEPGTAPEPPGQ</sequence>
<dbReference type="PANTHER" id="PTHR33383:SF1">
    <property type="entry name" value="MEMBRANE PROTEIN INSERTION EFFICIENCY FACTOR-RELATED"/>
    <property type="match status" value="1"/>
</dbReference>
<dbReference type="AlphaFoldDB" id="A0A841EE47"/>
<dbReference type="GO" id="GO:0005886">
    <property type="term" value="C:plasma membrane"/>
    <property type="evidence" value="ECO:0007669"/>
    <property type="project" value="UniProtKB-SubCell"/>
</dbReference>
<protein>
    <recommendedName>
        <fullName evidence="1">Putative membrane protein insertion efficiency factor</fullName>
    </recommendedName>
</protein>
<dbReference type="HAMAP" id="MF_00386">
    <property type="entry name" value="UPF0161_YidD"/>
    <property type="match status" value="1"/>
</dbReference>
<dbReference type="InterPro" id="IPR002696">
    <property type="entry name" value="Membr_insert_effic_factor_YidD"/>
</dbReference>
<proteinExistence type="inferred from homology"/>
<reference evidence="3 4" key="1">
    <citation type="submission" date="2020-08" db="EMBL/GenBank/DDBJ databases">
        <title>Sequencing the genomes of 1000 actinobacteria strains.</title>
        <authorList>
            <person name="Klenk H.-P."/>
        </authorList>
    </citation>
    <scope>NUCLEOTIDE SEQUENCE [LARGE SCALE GENOMIC DNA]</scope>
    <source>
        <strain evidence="3 4">DSM 44593</strain>
    </source>
</reference>
<evidence type="ECO:0000256" key="2">
    <source>
        <dbReference type="SAM" id="MobiDB-lite"/>
    </source>
</evidence>
<dbReference type="SMART" id="SM01234">
    <property type="entry name" value="Haemolytic"/>
    <property type="match status" value="1"/>
</dbReference>
<keyword evidence="1" id="KW-1003">Cell membrane</keyword>
<dbReference type="NCBIfam" id="TIGR00278">
    <property type="entry name" value="membrane protein insertion efficiency factor YidD"/>
    <property type="match status" value="1"/>
</dbReference>
<dbReference type="PANTHER" id="PTHR33383">
    <property type="entry name" value="MEMBRANE PROTEIN INSERTION EFFICIENCY FACTOR-RELATED"/>
    <property type="match status" value="1"/>
</dbReference>
<accession>A0A841EE47</accession>
<evidence type="ECO:0000313" key="4">
    <source>
        <dbReference type="Proteomes" id="UP000578077"/>
    </source>
</evidence>
<evidence type="ECO:0000313" key="3">
    <source>
        <dbReference type="EMBL" id="MBB5998710.1"/>
    </source>
</evidence>
<comment type="function">
    <text evidence="1">Could be involved in insertion of integral membrane proteins into the membrane.</text>
</comment>
<comment type="subcellular location">
    <subcellularLocation>
        <location evidence="1">Cell membrane</location>
        <topology evidence="1">Peripheral membrane protein</topology>
        <orientation evidence="1">Cytoplasmic side</orientation>
    </subcellularLocation>
</comment>
<comment type="similarity">
    <text evidence="1">Belongs to the UPF0161 family.</text>
</comment>
<name>A0A841EE47_9ACTN</name>
<dbReference type="Pfam" id="PF01809">
    <property type="entry name" value="YidD"/>
    <property type="match status" value="1"/>
</dbReference>
<gene>
    <name evidence="3" type="ORF">HNR25_002461</name>
</gene>
<feature type="region of interest" description="Disordered" evidence="2">
    <location>
        <begin position="68"/>
        <end position="102"/>
    </location>
</feature>
<comment type="caution">
    <text evidence="3">The sequence shown here is derived from an EMBL/GenBank/DDBJ whole genome shotgun (WGS) entry which is preliminary data.</text>
</comment>
<organism evidence="3 4">
    <name type="scientific">Streptomonospora salina</name>
    <dbReference type="NCBI Taxonomy" id="104205"/>
    <lineage>
        <taxon>Bacteria</taxon>
        <taxon>Bacillati</taxon>
        <taxon>Actinomycetota</taxon>
        <taxon>Actinomycetes</taxon>
        <taxon>Streptosporangiales</taxon>
        <taxon>Nocardiopsidaceae</taxon>
        <taxon>Streptomonospora</taxon>
    </lineage>
</organism>
<dbReference type="RefSeq" id="WP_184635145.1">
    <property type="nucleotide sequence ID" value="NZ_BAABKT010000041.1"/>
</dbReference>
<dbReference type="EMBL" id="JACHLY010000001">
    <property type="protein sequence ID" value="MBB5998710.1"/>
    <property type="molecule type" value="Genomic_DNA"/>
</dbReference>
<keyword evidence="4" id="KW-1185">Reference proteome</keyword>